<keyword evidence="1" id="KW-0812">Transmembrane</keyword>
<dbReference type="PANTHER" id="PTHR36434:SF1">
    <property type="entry name" value="MEMBRANE PROTEASE YUGP-RELATED"/>
    <property type="match status" value="1"/>
</dbReference>
<keyword evidence="1" id="KW-1133">Transmembrane helix</keyword>
<dbReference type="Proteomes" id="UP000005316">
    <property type="component" value="Unassembled WGS sequence"/>
</dbReference>
<comment type="caution">
    <text evidence="2">The sequence shown here is derived from an EMBL/GenBank/DDBJ whole genome shotgun (WGS) entry which is preliminary data.</text>
</comment>
<feature type="transmembrane region" description="Helical" evidence="1">
    <location>
        <begin position="125"/>
        <end position="146"/>
    </location>
</feature>
<evidence type="ECO:0000313" key="2">
    <source>
        <dbReference type="EMBL" id="EGQ27554.1"/>
    </source>
</evidence>
<keyword evidence="2" id="KW-0378">Hydrolase</keyword>
<dbReference type="AlphaFoldDB" id="F9DNR1"/>
<dbReference type="EMBL" id="AFPZ01000014">
    <property type="protein sequence ID" value="EGQ27554.1"/>
    <property type="molecule type" value="Genomic_DNA"/>
</dbReference>
<name>F9DNR1_9BACL</name>
<reference evidence="2 3" key="1">
    <citation type="submission" date="2011-04" db="EMBL/GenBank/DDBJ databases">
        <authorList>
            <person name="Muzny D."/>
            <person name="Qin X."/>
            <person name="Deng J."/>
            <person name="Jiang H."/>
            <person name="Liu Y."/>
            <person name="Qu J."/>
            <person name="Song X.-Z."/>
            <person name="Zhang L."/>
            <person name="Thornton R."/>
            <person name="Coyle M."/>
            <person name="Francisco L."/>
            <person name="Jackson L."/>
            <person name="Javaid M."/>
            <person name="Korchina V."/>
            <person name="Kovar C."/>
            <person name="Mata R."/>
            <person name="Mathew T."/>
            <person name="Ngo R."/>
            <person name="Nguyen L."/>
            <person name="Nguyen N."/>
            <person name="Okwuonu G."/>
            <person name="Ongeri F."/>
            <person name="Pham C."/>
            <person name="Simmons D."/>
            <person name="Wilczek-Boney K."/>
            <person name="Hale W."/>
            <person name="Jakkamsetti A."/>
            <person name="Pham P."/>
            <person name="Ruth R."/>
            <person name="San Lucas F."/>
            <person name="Warren J."/>
            <person name="Zhang J."/>
            <person name="Zhao Z."/>
            <person name="Zhou C."/>
            <person name="Zhu D."/>
            <person name="Lee S."/>
            <person name="Bess C."/>
            <person name="Blankenburg K."/>
            <person name="Forbes L."/>
            <person name="Fu Q."/>
            <person name="Gubbala S."/>
            <person name="Hirani K."/>
            <person name="Jayaseelan J.C."/>
            <person name="Lara F."/>
            <person name="Munidasa M."/>
            <person name="Palculict T."/>
            <person name="Patil S."/>
            <person name="Pu L.-L."/>
            <person name="Saada N."/>
            <person name="Tang L."/>
            <person name="Weissenberger G."/>
            <person name="Zhu Y."/>
            <person name="Hemphill L."/>
            <person name="Shang Y."/>
            <person name="Youmans B."/>
            <person name="Ayvaz T."/>
            <person name="Ross M."/>
            <person name="Santibanez J."/>
            <person name="Aqrawi P."/>
            <person name="Gross S."/>
            <person name="Joshi V."/>
            <person name="Fowler G."/>
            <person name="Nazareth L."/>
            <person name="Reid J."/>
            <person name="Worley K."/>
            <person name="Petrosino J."/>
            <person name="Highlander S."/>
            <person name="Gibbs R."/>
        </authorList>
    </citation>
    <scope>NUCLEOTIDE SEQUENCE [LARGE SCALE GENOMIC DNA]</scope>
    <source>
        <strain evidence="2 3">2681</strain>
    </source>
</reference>
<feature type="transmembrane region" description="Helical" evidence="1">
    <location>
        <begin position="152"/>
        <end position="173"/>
    </location>
</feature>
<dbReference type="eggNOG" id="COG2738">
    <property type="taxonomic scope" value="Bacteria"/>
</dbReference>
<dbReference type="HOGENOM" id="CLU_084406_0_0_9"/>
<evidence type="ECO:0000313" key="3">
    <source>
        <dbReference type="Proteomes" id="UP000005316"/>
    </source>
</evidence>
<keyword evidence="1" id="KW-0472">Membrane</keyword>
<feature type="transmembrane region" description="Helical" evidence="1">
    <location>
        <begin position="202"/>
        <end position="229"/>
    </location>
</feature>
<dbReference type="PANTHER" id="PTHR36434">
    <property type="entry name" value="MEMBRANE PROTEASE YUGP-RELATED"/>
    <property type="match status" value="1"/>
</dbReference>
<dbReference type="STRING" id="759851.SAMN04244570_0524"/>
<feature type="transmembrane region" description="Helical" evidence="1">
    <location>
        <begin position="12"/>
        <end position="28"/>
    </location>
</feature>
<accession>F9DNR1</accession>
<protein>
    <submittedName>
        <fullName evidence="2">Neutral zinc metallopeptidase</fullName>
        <ecNumber evidence="2">3.4.24.-</ecNumber>
    </submittedName>
</protein>
<sequence length="232" mass="25630">MKKIERGEIDVFWLYFGMIILLPIYAQFKVKSTYNKYSKVRSTSGMTGAQVARLILDQNGLHDVKVVESKGFLSDHYNPMTKIVALSSSNYHEASVAGTAVAAHEVGHAIQDKEDYSFLRFRHRLAPVANLTSNASWVFIMIGLIFSSMNSLLGIGILLLAVGVVFQVVTLPVEFNASSRAMDQIVELGVIRNDEEPYAKKVLSAAAMTYVAATAVAVLELLRLVLIFVNRD</sequence>
<gene>
    <name evidence="2" type="ORF">HMPREF9372_0441</name>
</gene>
<dbReference type="Pfam" id="PF04298">
    <property type="entry name" value="Zn_peptidase_2"/>
    <property type="match status" value="1"/>
</dbReference>
<dbReference type="EC" id="3.4.24.-" evidence="2"/>
<organism evidence="2 3">
    <name type="scientific">Sporosarcina newyorkensis 2681</name>
    <dbReference type="NCBI Taxonomy" id="1027292"/>
    <lineage>
        <taxon>Bacteria</taxon>
        <taxon>Bacillati</taxon>
        <taxon>Bacillota</taxon>
        <taxon>Bacilli</taxon>
        <taxon>Bacillales</taxon>
        <taxon>Caryophanaceae</taxon>
        <taxon>Sporosarcina</taxon>
    </lineage>
</organism>
<proteinExistence type="predicted"/>
<evidence type="ECO:0000256" key="1">
    <source>
        <dbReference type="SAM" id="Phobius"/>
    </source>
</evidence>
<dbReference type="InterPro" id="IPR007395">
    <property type="entry name" value="Zn_peptidase_2"/>
</dbReference>
<dbReference type="GO" id="GO:0016787">
    <property type="term" value="F:hydrolase activity"/>
    <property type="evidence" value="ECO:0007669"/>
    <property type="project" value="UniProtKB-KW"/>
</dbReference>